<name>A0A0D3JUS6_EMIH1</name>
<feature type="transmembrane region" description="Helical" evidence="2">
    <location>
        <begin position="474"/>
        <end position="494"/>
    </location>
</feature>
<evidence type="ECO:0000256" key="2">
    <source>
        <dbReference type="SAM" id="Phobius"/>
    </source>
</evidence>
<organism evidence="4 5">
    <name type="scientific">Emiliania huxleyi (strain CCMP1516)</name>
    <dbReference type="NCBI Taxonomy" id="280463"/>
    <lineage>
        <taxon>Eukaryota</taxon>
        <taxon>Haptista</taxon>
        <taxon>Haptophyta</taxon>
        <taxon>Prymnesiophyceae</taxon>
        <taxon>Isochrysidales</taxon>
        <taxon>Noelaerhabdaceae</taxon>
        <taxon>Emiliania</taxon>
    </lineage>
</organism>
<dbReference type="AlphaFoldDB" id="A0A0D3JUS6"/>
<evidence type="ECO:0000259" key="3">
    <source>
        <dbReference type="PROSITE" id="PS50089"/>
    </source>
</evidence>
<dbReference type="InterPro" id="IPR013083">
    <property type="entry name" value="Znf_RING/FYVE/PHD"/>
</dbReference>
<keyword evidence="2" id="KW-0812">Transmembrane</keyword>
<dbReference type="RefSeq" id="XP_005779690.1">
    <property type="nucleotide sequence ID" value="XM_005779633.1"/>
</dbReference>
<dbReference type="SUPFAM" id="SSF57850">
    <property type="entry name" value="RING/U-box"/>
    <property type="match status" value="1"/>
</dbReference>
<dbReference type="SMART" id="SM00184">
    <property type="entry name" value="RING"/>
    <property type="match status" value="1"/>
</dbReference>
<keyword evidence="5" id="KW-1185">Reference proteome</keyword>
<keyword evidence="1" id="KW-0479">Metal-binding</keyword>
<feature type="transmembrane region" description="Helical" evidence="2">
    <location>
        <begin position="433"/>
        <end position="453"/>
    </location>
</feature>
<feature type="transmembrane region" description="Helical" evidence="2">
    <location>
        <begin position="217"/>
        <end position="245"/>
    </location>
</feature>
<dbReference type="PANTHER" id="PTHR23327:SF42">
    <property type="entry name" value="LON PEPTIDASE N-TERMINAL DOMAIN AND RING FINGER PROTEIN C14F5.10C"/>
    <property type="match status" value="1"/>
</dbReference>
<keyword evidence="1" id="KW-0863">Zinc-finger</keyword>
<accession>A0A0D3JUS6</accession>
<dbReference type="KEGG" id="ehx:EMIHUDRAFT_450230"/>
<reference evidence="5" key="1">
    <citation type="journal article" date="2013" name="Nature">
        <title>Pan genome of the phytoplankton Emiliania underpins its global distribution.</title>
        <authorList>
            <person name="Read B.A."/>
            <person name="Kegel J."/>
            <person name="Klute M.J."/>
            <person name="Kuo A."/>
            <person name="Lefebvre S.C."/>
            <person name="Maumus F."/>
            <person name="Mayer C."/>
            <person name="Miller J."/>
            <person name="Monier A."/>
            <person name="Salamov A."/>
            <person name="Young J."/>
            <person name="Aguilar M."/>
            <person name="Claverie J.M."/>
            <person name="Frickenhaus S."/>
            <person name="Gonzalez K."/>
            <person name="Herman E.K."/>
            <person name="Lin Y.C."/>
            <person name="Napier J."/>
            <person name="Ogata H."/>
            <person name="Sarno A.F."/>
            <person name="Shmutz J."/>
            <person name="Schroeder D."/>
            <person name="de Vargas C."/>
            <person name="Verret F."/>
            <person name="von Dassow P."/>
            <person name="Valentin K."/>
            <person name="Van de Peer Y."/>
            <person name="Wheeler G."/>
            <person name="Dacks J.B."/>
            <person name="Delwiche C.F."/>
            <person name="Dyhrman S.T."/>
            <person name="Glockner G."/>
            <person name="John U."/>
            <person name="Richards T."/>
            <person name="Worden A.Z."/>
            <person name="Zhang X."/>
            <person name="Grigoriev I.V."/>
            <person name="Allen A.E."/>
            <person name="Bidle K."/>
            <person name="Borodovsky M."/>
            <person name="Bowler C."/>
            <person name="Brownlee C."/>
            <person name="Cock J.M."/>
            <person name="Elias M."/>
            <person name="Gladyshev V.N."/>
            <person name="Groth M."/>
            <person name="Guda C."/>
            <person name="Hadaegh A."/>
            <person name="Iglesias-Rodriguez M.D."/>
            <person name="Jenkins J."/>
            <person name="Jones B.M."/>
            <person name="Lawson T."/>
            <person name="Leese F."/>
            <person name="Lindquist E."/>
            <person name="Lobanov A."/>
            <person name="Lomsadze A."/>
            <person name="Malik S.B."/>
            <person name="Marsh M.E."/>
            <person name="Mackinder L."/>
            <person name="Mock T."/>
            <person name="Mueller-Roeber B."/>
            <person name="Pagarete A."/>
            <person name="Parker M."/>
            <person name="Probert I."/>
            <person name="Quesneville H."/>
            <person name="Raines C."/>
            <person name="Rensing S.A."/>
            <person name="Riano-Pachon D.M."/>
            <person name="Richier S."/>
            <person name="Rokitta S."/>
            <person name="Shiraiwa Y."/>
            <person name="Soanes D.M."/>
            <person name="van der Giezen M."/>
            <person name="Wahlund T.M."/>
            <person name="Williams B."/>
            <person name="Wilson W."/>
            <person name="Wolfe G."/>
            <person name="Wurch L.L."/>
        </authorList>
    </citation>
    <scope>NUCLEOTIDE SEQUENCE</scope>
</reference>
<dbReference type="Gene3D" id="3.30.40.10">
    <property type="entry name" value="Zinc/RING finger domain, C3HC4 (zinc finger)"/>
    <property type="match status" value="1"/>
</dbReference>
<dbReference type="GO" id="GO:0008270">
    <property type="term" value="F:zinc ion binding"/>
    <property type="evidence" value="ECO:0007669"/>
    <property type="project" value="UniProtKB-KW"/>
</dbReference>
<dbReference type="InterPro" id="IPR001841">
    <property type="entry name" value="Znf_RING"/>
</dbReference>
<dbReference type="EnsemblProtists" id="EOD27261">
    <property type="protein sequence ID" value="EOD27261"/>
    <property type="gene ID" value="EMIHUDRAFT_450230"/>
</dbReference>
<protein>
    <recommendedName>
        <fullName evidence="3">RING-type domain-containing protein</fullName>
    </recommendedName>
</protein>
<dbReference type="GeneID" id="17272807"/>
<evidence type="ECO:0000313" key="5">
    <source>
        <dbReference type="Proteomes" id="UP000013827"/>
    </source>
</evidence>
<dbReference type="PaxDb" id="2903-EOD27261"/>
<dbReference type="Pfam" id="PF13920">
    <property type="entry name" value="zf-C3HC4_3"/>
    <property type="match status" value="1"/>
</dbReference>
<proteinExistence type="predicted"/>
<evidence type="ECO:0000313" key="4">
    <source>
        <dbReference type="EnsemblProtists" id="EOD27261"/>
    </source>
</evidence>
<feature type="transmembrane region" description="Helical" evidence="2">
    <location>
        <begin position="257"/>
        <end position="279"/>
    </location>
</feature>
<dbReference type="PANTHER" id="PTHR23327">
    <property type="entry name" value="RING FINGER PROTEIN 127"/>
    <property type="match status" value="1"/>
</dbReference>
<evidence type="ECO:0000256" key="1">
    <source>
        <dbReference type="PROSITE-ProRule" id="PRU00175"/>
    </source>
</evidence>
<dbReference type="GO" id="GO:0061630">
    <property type="term" value="F:ubiquitin protein ligase activity"/>
    <property type="evidence" value="ECO:0007669"/>
    <property type="project" value="TreeGrafter"/>
</dbReference>
<keyword evidence="2" id="KW-1133">Transmembrane helix</keyword>
<dbReference type="HOGENOM" id="CLU_042620_0_0_1"/>
<dbReference type="PROSITE" id="PS50089">
    <property type="entry name" value="ZF_RING_2"/>
    <property type="match status" value="1"/>
</dbReference>
<feature type="transmembrane region" description="Helical" evidence="2">
    <location>
        <begin position="285"/>
        <end position="304"/>
    </location>
</feature>
<dbReference type="Proteomes" id="UP000013827">
    <property type="component" value="Unassembled WGS sequence"/>
</dbReference>
<reference evidence="4" key="2">
    <citation type="submission" date="2024-10" db="UniProtKB">
        <authorList>
            <consortium name="EnsemblProtists"/>
        </authorList>
    </citation>
    <scope>IDENTIFICATION</scope>
</reference>
<keyword evidence="2" id="KW-0472">Membrane</keyword>
<keyword evidence="1" id="KW-0862">Zinc</keyword>
<sequence length="498" mass="52158">MVGFVSHAVTTVAEGRLPEGPSQELAFFGGQTYADESKLLALWSRCDNLSMLCSFATAALAALSSAEDGSDAVAGARPAAGAPAPDADPVDTSLVCCLCFELLYEPVTLACQHSTCKECLRNLLRAAEDDEDLRCPTCRSEIDEAFASSVMSAGCRHNTTLQSQCESRHPRPSWLAAVSASLCVLLQLQALALPHLLGDEALRAAGSLHGEAGWRTSAAIFLHTSWASLLMGMDLAALLLTVHLGLYPAAMRAGVPWLRGSATCCGVAAVAAARAFVWAGGRLEAFLPAAALAAAVGLHHAVGLRLRLFDPAIGPQVALCLASSLLCCSVAYAMLSSPSPEGGGEPQLTCAHDPPGAFAGESEASAAPLAPPPPPPLSLPLPLGLGVAVSLCTLPKFVLGHSDERGSLLYRQTVTGLELSSAAFGLWHTGVSWLRSLLFGWALVCLVSSYTDWRSSRHFGYLAFWRPGDPQPRLMSAMYSAPVTVLVLAAYLILGRAL</sequence>
<feature type="domain" description="RING-type" evidence="3">
    <location>
        <begin position="96"/>
        <end position="139"/>
    </location>
</feature>